<dbReference type="InterPro" id="IPR014729">
    <property type="entry name" value="Rossmann-like_a/b/a_fold"/>
</dbReference>
<dbReference type="InterPro" id="IPR006426">
    <property type="entry name" value="Asn_synth_AEB"/>
</dbReference>
<dbReference type="Pfam" id="PF00733">
    <property type="entry name" value="Asn_synthase"/>
    <property type="match status" value="1"/>
</dbReference>
<feature type="non-terminal residue" evidence="5">
    <location>
        <position position="429"/>
    </location>
</feature>
<dbReference type="OrthoDB" id="6366314at2759"/>
<dbReference type="EMBL" id="OB684004">
    <property type="protein sequence ID" value="CAD7237013.1"/>
    <property type="molecule type" value="Genomic_DNA"/>
</dbReference>
<evidence type="ECO:0000256" key="3">
    <source>
        <dbReference type="ARBA" id="ARBA00021389"/>
    </source>
</evidence>
<dbReference type="GO" id="GO:0004066">
    <property type="term" value="F:asparagine synthase (glutamine-hydrolyzing) activity"/>
    <property type="evidence" value="ECO:0007669"/>
    <property type="project" value="InterPro"/>
</dbReference>
<protein>
    <recommendedName>
        <fullName evidence="3">Asparagine synthetase [glutamine-hydrolyzing]</fullName>
    </recommendedName>
    <alternativeName>
        <fullName evidence="4">Glutamine-dependent asparagine synthetase</fullName>
    </alternativeName>
</protein>
<dbReference type="SUPFAM" id="SSF52402">
    <property type="entry name" value="Adenine nucleotide alpha hydrolases-like"/>
    <property type="match status" value="1"/>
</dbReference>
<dbReference type="CDD" id="cd01991">
    <property type="entry name" value="Asn_synthase_B_C"/>
    <property type="match status" value="1"/>
</dbReference>
<reference evidence="5" key="1">
    <citation type="submission" date="2020-11" db="EMBL/GenBank/DDBJ databases">
        <authorList>
            <person name="Tran Van P."/>
        </authorList>
    </citation>
    <scope>NUCLEOTIDE SEQUENCE</scope>
</reference>
<dbReference type="AlphaFoldDB" id="A0A7R8ZYY7"/>
<dbReference type="GO" id="GO:0070981">
    <property type="term" value="P:L-asparagine biosynthetic process"/>
    <property type="evidence" value="ECO:0007669"/>
    <property type="project" value="UniProtKB-UniPathway"/>
</dbReference>
<accession>A0A7R8ZYY7</accession>
<organism evidence="5">
    <name type="scientific">Cyprideis torosa</name>
    <dbReference type="NCBI Taxonomy" id="163714"/>
    <lineage>
        <taxon>Eukaryota</taxon>
        <taxon>Metazoa</taxon>
        <taxon>Ecdysozoa</taxon>
        <taxon>Arthropoda</taxon>
        <taxon>Crustacea</taxon>
        <taxon>Oligostraca</taxon>
        <taxon>Ostracoda</taxon>
        <taxon>Podocopa</taxon>
        <taxon>Podocopida</taxon>
        <taxon>Cytherocopina</taxon>
        <taxon>Cytheroidea</taxon>
        <taxon>Cytherideidae</taxon>
        <taxon>Cyprideis</taxon>
    </lineage>
</organism>
<sequence>MGKLDAAAIDRYLSFLWCPGDGTPTTAVHKLNPGEALWIQRGKIVERFIWYRLPVFQSNNTKNNALNSPLRLTQTEAIRGTEQHLRQAVQRQMVADVPVGAFLSGGLDSSSIVAFAREQSPNIHCFTIEATGSSEEGIADDLPYAHRVAQHLNVPLEIVRIDAARMAEDLPAMVAQLDEPLADPAPLNVLYISRLAREKGIKVLLSGAGGDDLFTGYRRHQALMAERYWAWLPRPARAGLEQLTHAFDQRQALGRRLRKLFNGASLDSDARLVNYFRWVGRNDLTALYTSEFRAALGTTQAETPMLDFLAELPADTHPIERMLALEQRFFLTEHNLTYTDKMSMATGVEVRVPFLDLDLIEFASQIPPDFKQHGIEGKWVLKKAMEPYLPKDVIYRPKSGFGAPLRRWMRVELRDLLADILGEHSLRKR</sequence>
<dbReference type="InterPro" id="IPR001962">
    <property type="entry name" value="Asn_synthase"/>
</dbReference>
<dbReference type="InterPro" id="IPR051786">
    <property type="entry name" value="ASN_synthetase/amidase"/>
</dbReference>
<gene>
    <name evidence="5" type="ORF">CTOB1V02_LOCUS14828</name>
</gene>
<proteinExistence type="inferred from homology"/>
<dbReference type="PIRSF" id="PIRSF001589">
    <property type="entry name" value="Asn_synthetase_glu-h"/>
    <property type="match status" value="1"/>
</dbReference>
<dbReference type="UniPathway" id="UPA00134">
    <property type="reaction ID" value="UER00195"/>
</dbReference>
<dbReference type="PANTHER" id="PTHR43284">
    <property type="entry name" value="ASPARAGINE SYNTHETASE (GLUTAMINE-HYDROLYZING)"/>
    <property type="match status" value="1"/>
</dbReference>
<evidence type="ECO:0000313" key="5">
    <source>
        <dbReference type="EMBL" id="CAD7237013.1"/>
    </source>
</evidence>
<dbReference type="Gene3D" id="3.40.50.620">
    <property type="entry name" value="HUPs"/>
    <property type="match status" value="1"/>
</dbReference>
<name>A0A7R8ZYY7_9CRUS</name>
<comment type="similarity">
    <text evidence="2">Belongs to the asparagine synthetase family.</text>
</comment>
<evidence type="ECO:0000256" key="2">
    <source>
        <dbReference type="ARBA" id="ARBA00005752"/>
    </source>
</evidence>
<dbReference type="GO" id="GO:0005829">
    <property type="term" value="C:cytosol"/>
    <property type="evidence" value="ECO:0007669"/>
    <property type="project" value="TreeGrafter"/>
</dbReference>
<comment type="pathway">
    <text evidence="1">Amino-acid biosynthesis; L-asparagine biosynthesis; L-asparagine from L-aspartate (L-Gln route): step 1/1.</text>
</comment>
<evidence type="ECO:0000256" key="1">
    <source>
        <dbReference type="ARBA" id="ARBA00005187"/>
    </source>
</evidence>
<evidence type="ECO:0000256" key="4">
    <source>
        <dbReference type="ARBA" id="ARBA00030234"/>
    </source>
</evidence>
<dbReference type="PANTHER" id="PTHR43284:SF1">
    <property type="entry name" value="ASPARAGINE SYNTHETASE"/>
    <property type="match status" value="1"/>
</dbReference>